<dbReference type="Proteomes" id="UP001140217">
    <property type="component" value="Unassembled WGS sequence"/>
</dbReference>
<organism evidence="2 3">
    <name type="scientific">Coemansia javaensis</name>
    <dbReference type="NCBI Taxonomy" id="2761396"/>
    <lineage>
        <taxon>Eukaryota</taxon>
        <taxon>Fungi</taxon>
        <taxon>Fungi incertae sedis</taxon>
        <taxon>Zoopagomycota</taxon>
        <taxon>Kickxellomycotina</taxon>
        <taxon>Kickxellomycetes</taxon>
        <taxon>Kickxellales</taxon>
        <taxon>Kickxellaceae</taxon>
        <taxon>Coemansia</taxon>
    </lineage>
</organism>
<accession>A0A9W8LCR1</accession>
<sequence>MEFERFPHHPQPGAFAPGMHPGPDYRYSQSIASHQGLGSQSQLYGSQCSVHPRMRGKRPSSHRPTVASSASSLSSASSTMSEKARPKNTVVNMVKDTVKAVPLPEVLTIVAVFGVSALHHYKNRGSRRVVPCADNKWARYVCNAMFAYSAFEFAKDNGFIMKKKKAENGGEKDGSRGLGAPSRDAPAYEFDVSWAVPLSASKHYYNCVYRSGDGLANADAQALGAAAAVRALRGETLLQAHRAGASMVDSALAEADVLLRHKAAECALGPGDTIQNAGRVAIATAVRLHQERCARHMSRQ</sequence>
<feature type="compositionally biased region" description="Basic residues" evidence="1">
    <location>
        <begin position="52"/>
        <end position="61"/>
    </location>
</feature>
<proteinExistence type="predicted"/>
<feature type="compositionally biased region" description="Low complexity" evidence="1">
    <location>
        <begin position="67"/>
        <end position="78"/>
    </location>
</feature>
<comment type="caution">
    <text evidence="2">The sequence shown here is derived from an EMBL/GenBank/DDBJ whole genome shotgun (WGS) entry which is preliminary data.</text>
</comment>
<feature type="region of interest" description="Disordered" evidence="1">
    <location>
        <begin position="1"/>
        <end position="29"/>
    </location>
</feature>
<name>A0A9W8LCR1_9FUNG</name>
<evidence type="ECO:0000313" key="3">
    <source>
        <dbReference type="Proteomes" id="UP001140217"/>
    </source>
</evidence>
<feature type="region of interest" description="Disordered" evidence="1">
    <location>
        <begin position="49"/>
        <end position="87"/>
    </location>
</feature>
<keyword evidence="3" id="KW-1185">Reference proteome</keyword>
<evidence type="ECO:0000313" key="2">
    <source>
        <dbReference type="EMBL" id="KAJ2776165.1"/>
    </source>
</evidence>
<protein>
    <submittedName>
        <fullName evidence="2">Uncharacterized protein</fullName>
    </submittedName>
</protein>
<dbReference type="AlphaFoldDB" id="A0A9W8LCR1"/>
<evidence type="ECO:0000256" key="1">
    <source>
        <dbReference type="SAM" id="MobiDB-lite"/>
    </source>
</evidence>
<reference evidence="2" key="1">
    <citation type="submission" date="2022-07" db="EMBL/GenBank/DDBJ databases">
        <title>Phylogenomic reconstructions and comparative analyses of Kickxellomycotina fungi.</title>
        <authorList>
            <person name="Reynolds N.K."/>
            <person name="Stajich J.E."/>
            <person name="Barry K."/>
            <person name="Grigoriev I.V."/>
            <person name="Crous P."/>
            <person name="Smith M.E."/>
        </authorList>
    </citation>
    <scope>NUCLEOTIDE SEQUENCE</scope>
    <source>
        <strain evidence="2">NBRC 105414</strain>
    </source>
</reference>
<gene>
    <name evidence="2" type="ORF">H4R18_005815</name>
</gene>
<dbReference type="OrthoDB" id="5598769at2759"/>
<dbReference type="EMBL" id="JANBUL010000389">
    <property type="protein sequence ID" value="KAJ2776165.1"/>
    <property type="molecule type" value="Genomic_DNA"/>
</dbReference>